<dbReference type="KEGG" id="mch:Mchl_5593"/>
<proteinExistence type="predicted"/>
<keyword evidence="1" id="KW-0812">Transmembrane</keyword>
<feature type="transmembrane region" description="Helical" evidence="1">
    <location>
        <begin position="95"/>
        <end position="118"/>
    </location>
</feature>
<gene>
    <name evidence="2" type="ordered locus">Mchl_5593</name>
</gene>
<geneLocation type="plasmid" evidence="2 3">
    <name>pCMU01</name>
</geneLocation>
<feature type="transmembrane region" description="Helical" evidence="1">
    <location>
        <begin position="125"/>
        <end position="146"/>
    </location>
</feature>
<reference evidence="2 3" key="2">
    <citation type="journal article" date="2012" name="J. Bacteriol.">
        <title>Complete genome sequences of six strains of the genus Methylobacterium.</title>
        <authorList>
            <person name="Marx C.J."/>
            <person name="Bringel F."/>
            <person name="Chistoserdova L."/>
            <person name="Moulin L."/>
            <person name="Farhan Ul Haque M."/>
            <person name="Fleischman D.E."/>
            <person name="Gruffaz C."/>
            <person name="Jourand P."/>
            <person name="Knief C."/>
            <person name="Lee M.C."/>
            <person name="Muller E.E."/>
            <person name="Nadalig T."/>
            <person name="Peyraud R."/>
            <person name="Roselli S."/>
            <person name="Russ L."/>
            <person name="Goodwin L.A."/>
            <person name="Ivanova N."/>
            <person name="Kyrpides N."/>
            <person name="Lajus A."/>
            <person name="Land M.L."/>
            <person name="Medigue C."/>
            <person name="Mikhailova N."/>
            <person name="Nolan M."/>
            <person name="Woyke T."/>
            <person name="Stolyar S."/>
            <person name="Vorholt J.A."/>
            <person name="Vuilleumier S."/>
        </authorList>
    </citation>
    <scope>NUCLEOTIDE SEQUENCE [LARGE SCALE GENOMIC DNA]</scope>
    <source>
        <strain evidence="3">CM4 / NCIMB 13688</strain>
        <plasmid evidence="2 3">pCMU01</plasmid>
    </source>
</reference>
<feature type="transmembrane region" description="Helical" evidence="1">
    <location>
        <begin position="56"/>
        <end position="75"/>
    </location>
</feature>
<dbReference type="EMBL" id="CP001299">
    <property type="protein sequence ID" value="ACK86325.1"/>
    <property type="molecule type" value="Genomic_DNA"/>
</dbReference>
<dbReference type="HOGENOM" id="CLU_1684528_0_0_5"/>
<protein>
    <submittedName>
        <fullName evidence="2">Uncharacterized protein</fullName>
    </submittedName>
</protein>
<accession>B7L3B7</accession>
<keyword evidence="1" id="KW-0472">Membrane</keyword>
<dbReference type="Proteomes" id="UP000002385">
    <property type="component" value="Plasmid pCMU01"/>
</dbReference>
<name>B7L3B7_METC4</name>
<keyword evidence="1" id="KW-1133">Transmembrane helix</keyword>
<reference evidence="2 3" key="1">
    <citation type="submission" date="2008-12" db="EMBL/GenBank/DDBJ databases">
        <title>Complete sequence of plasmid1 of Methylobacterium chloromethanicum CM4.</title>
        <authorList>
            <consortium name="US DOE Joint Genome Institute"/>
            <person name="Lucas S."/>
            <person name="Copeland A."/>
            <person name="Lapidus A."/>
            <person name="Glavina del Rio T."/>
            <person name="Dalin E."/>
            <person name="Tice H."/>
            <person name="Bruce D."/>
            <person name="Goodwin L."/>
            <person name="Pitluck S."/>
            <person name="Chertkov O."/>
            <person name="Brettin T."/>
            <person name="Detter J.C."/>
            <person name="Han C."/>
            <person name="Larimer F."/>
            <person name="Land M."/>
            <person name="Hauser L."/>
            <person name="Kyrpides N."/>
            <person name="Mikhailova N."/>
            <person name="Marx C."/>
            <person name="Richardson P."/>
        </authorList>
    </citation>
    <scope>NUCLEOTIDE SEQUENCE [LARGE SCALE GENOMIC DNA]</scope>
    <source>
        <strain evidence="3">CM4 / NCIMB 13688</strain>
        <plasmid evidence="2 3">pCMU01</plasmid>
    </source>
</reference>
<evidence type="ECO:0000313" key="2">
    <source>
        <dbReference type="EMBL" id="ACK86325.1"/>
    </source>
</evidence>
<evidence type="ECO:0000256" key="1">
    <source>
        <dbReference type="SAM" id="Phobius"/>
    </source>
</evidence>
<organism evidence="2 3">
    <name type="scientific">Methylorubrum extorquens (strain CM4 / NCIMB 13688)</name>
    <name type="common">Methylobacterium extorquens</name>
    <dbReference type="NCBI Taxonomy" id="440085"/>
    <lineage>
        <taxon>Bacteria</taxon>
        <taxon>Pseudomonadati</taxon>
        <taxon>Pseudomonadota</taxon>
        <taxon>Alphaproteobacteria</taxon>
        <taxon>Hyphomicrobiales</taxon>
        <taxon>Methylobacteriaceae</taxon>
        <taxon>Methylorubrum</taxon>
    </lineage>
</organism>
<dbReference type="RefSeq" id="WP_012606220.1">
    <property type="nucleotide sequence ID" value="NC_011758.1"/>
</dbReference>
<keyword evidence="2" id="KW-0614">Plasmid</keyword>
<feature type="transmembrane region" description="Helical" evidence="1">
    <location>
        <begin position="20"/>
        <end position="44"/>
    </location>
</feature>
<sequence>MQALDHLTANTAFYLVDHPMVSQMAIASTLATGIFVVFAAPAWARLVGSDPSLRRMLHVGGMGVGGCLILTSLLYDSLVRGLDGAITSRPLMYAYYPASIMLSCAAIVFAGFQIFCALTVRPAPLLRAVVPALLGGWLLALSVPVYRFALVLGLDR</sequence>
<evidence type="ECO:0000313" key="3">
    <source>
        <dbReference type="Proteomes" id="UP000002385"/>
    </source>
</evidence>
<dbReference type="AlphaFoldDB" id="B7L3B7"/>